<dbReference type="GO" id="GO:0005737">
    <property type="term" value="C:cytoplasm"/>
    <property type="evidence" value="ECO:0007669"/>
    <property type="project" value="TreeGrafter"/>
</dbReference>
<evidence type="ECO:0000256" key="6">
    <source>
        <dbReference type="ARBA" id="ARBA00023244"/>
    </source>
</evidence>
<dbReference type="GO" id="GO:0006782">
    <property type="term" value="P:protoporphyrinogen IX biosynthetic process"/>
    <property type="evidence" value="ECO:0007669"/>
    <property type="project" value="TreeGrafter"/>
</dbReference>
<dbReference type="InterPro" id="IPR001260">
    <property type="entry name" value="Coprogen_oxidase_aer"/>
</dbReference>
<comment type="caution">
    <text evidence="7">The sequence shown here is derived from an EMBL/GenBank/DDBJ whole genome shotgun (WGS) entry which is preliminary data.</text>
</comment>
<evidence type="ECO:0000256" key="2">
    <source>
        <dbReference type="ARBA" id="ARBA00010644"/>
    </source>
</evidence>
<dbReference type="Gene3D" id="3.40.1500.10">
    <property type="entry name" value="Coproporphyrinogen III oxidase, aerobic"/>
    <property type="match status" value="1"/>
</dbReference>
<comment type="similarity">
    <text evidence="2">Belongs to the aerobic coproporphyrinogen-III oxidase family.</text>
</comment>
<sequence length="322" mass="36980">MLFKIMIQNCSIIYYQKRHELAKLRKYGTVFTGALAFFSSKKTIVTKDFKALPITSLEKLSSNPEDMKTKMELMILRVQSEFCKALEIEEESAKFVVDRWERKEGGGGITCVLQDGKVFEKAGVNISIVSGNLPPGAVAQMRSRGISAVIHPVNPMVPTIHFNYRYFEVKSGDEVQWWFGGGTDLTPYYLNRADAVHFHKTLKDACDKHDKNYYPTFKKWCDDYFNIPHRGERRGVGGIFFDDLDTPNQEACFAFVKDCANAVIPSYIPLEVPNLDYTLPELDTKRWEYMHTPAENSLESKLLEVLRNPMDWINDSDEDEQK</sequence>
<evidence type="ECO:0000256" key="5">
    <source>
        <dbReference type="ARBA" id="ARBA00023002"/>
    </source>
</evidence>
<accession>A0AAV8XA73</accession>
<comment type="subunit">
    <text evidence="3">Homodimer.</text>
</comment>
<comment type="pathway">
    <text evidence="1">Porphyrin-containing compound metabolism; protoporphyrin-IX biosynthesis; protoporphyrinogen-IX from coproporphyrinogen-III (O2 route): step 1/1.</text>
</comment>
<dbReference type="SUPFAM" id="SSF102886">
    <property type="entry name" value="Coproporphyrinogen III oxidase"/>
    <property type="match status" value="1"/>
</dbReference>
<keyword evidence="5" id="KW-0560">Oxidoreductase</keyword>
<proteinExistence type="inferred from homology"/>
<dbReference type="Pfam" id="PF01218">
    <property type="entry name" value="Coprogen_oxidas"/>
    <property type="match status" value="1"/>
</dbReference>
<dbReference type="EMBL" id="JANEYF010003516">
    <property type="protein sequence ID" value="KAJ8935793.1"/>
    <property type="molecule type" value="Genomic_DNA"/>
</dbReference>
<evidence type="ECO:0000256" key="4">
    <source>
        <dbReference type="ARBA" id="ARBA00012869"/>
    </source>
</evidence>
<evidence type="ECO:0000313" key="7">
    <source>
        <dbReference type="EMBL" id="KAJ8935793.1"/>
    </source>
</evidence>
<reference evidence="7" key="1">
    <citation type="journal article" date="2023" name="Insect Mol. Biol.">
        <title>Genome sequencing provides insights into the evolution of gene families encoding plant cell wall-degrading enzymes in longhorned beetles.</title>
        <authorList>
            <person name="Shin N.R."/>
            <person name="Okamura Y."/>
            <person name="Kirsch R."/>
            <person name="Pauchet Y."/>
        </authorList>
    </citation>
    <scope>NUCLEOTIDE SEQUENCE</scope>
    <source>
        <strain evidence="7">RBIC_L_NR</strain>
    </source>
</reference>
<keyword evidence="6" id="KW-0627">Porphyrin biosynthesis</keyword>
<organism evidence="7 8">
    <name type="scientific">Rhamnusium bicolor</name>
    <dbReference type="NCBI Taxonomy" id="1586634"/>
    <lineage>
        <taxon>Eukaryota</taxon>
        <taxon>Metazoa</taxon>
        <taxon>Ecdysozoa</taxon>
        <taxon>Arthropoda</taxon>
        <taxon>Hexapoda</taxon>
        <taxon>Insecta</taxon>
        <taxon>Pterygota</taxon>
        <taxon>Neoptera</taxon>
        <taxon>Endopterygota</taxon>
        <taxon>Coleoptera</taxon>
        <taxon>Polyphaga</taxon>
        <taxon>Cucujiformia</taxon>
        <taxon>Chrysomeloidea</taxon>
        <taxon>Cerambycidae</taxon>
        <taxon>Lepturinae</taxon>
        <taxon>Rhagiini</taxon>
        <taxon>Rhamnusium</taxon>
    </lineage>
</organism>
<gene>
    <name evidence="7" type="ORF">NQ314_012643</name>
</gene>
<dbReference type="AlphaFoldDB" id="A0AAV8XA73"/>
<evidence type="ECO:0000313" key="8">
    <source>
        <dbReference type="Proteomes" id="UP001162156"/>
    </source>
</evidence>
<dbReference type="PIRSF" id="PIRSF000166">
    <property type="entry name" value="Coproporphyri_ox"/>
    <property type="match status" value="1"/>
</dbReference>
<protein>
    <recommendedName>
        <fullName evidence="4">coproporphyrinogen oxidase</fullName>
        <ecNumber evidence="4">1.3.3.3</ecNumber>
    </recommendedName>
</protein>
<dbReference type="PROSITE" id="PS01021">
    <property type="entry name" value="COPROGEN_OXIDASE"/>
    <property type="match status" value="1"/>
</dbReference>
<dbReference type="PRINTS" id="PR00073">
    <property type="entry name" value="COPRGNOXDASE"/>
</dbReference>
<dbReference type="InterPro" id="IPR018375">
    <property type="entry name" value="Coprogen_oxidase_CS"/>
</dbReference>
<dbReference type="InterPro" id="IPR036406">
    <property type="entry name" value="Coprogen_oxidase_aer_sf"/>
</dbReference>
<dbReference type="PANTHER" id="PTHR10755">
    <property type="entry name" value="COPROPORPHYRINOGEN III OXIDASE, MITOCHONDRIAL"/>
    <property type="match status" value="1"/>
</dbReference>
<dbReference type="Proteomes" id="UP001162156">
    <property type="component" value="Unassembled WGS sequence"/>
</dbReference>
<dbReference type="GO" id="GO:0004109">
    <property type="term" value="F:coproporphyrinogen oxidase activity"/>
    <property type="evidence" value="ECO:0007669"/>
    <property type="project" value="UniProtKB-EC"/>
</dbReference>
<dbReference type="EC" id="1.3.3.3" evidence="4"/>
<name>A0AAV8XA73_9CUCU</name>
<dbReference type="PANTHER" id="PTHR10755:SF0">
    <property type="entry name" value="OXYGEN-DEPENDENT COPROPORPHYRINOGEN-III OXIDASE, MITOCHONDRIAL"/>
    <property type="match status" value="1"/>
</dbReference>
<evidence type="ECO:0000256" key="3">
    <source>
        <dbReference type="ARBA" id="ARBA00011738"/>
    </source>
</evidence>
<evidence type="ECO:0000256" key="1">
    <source>
        <dbReference type="ARBA" id="ARBA00005168"/>
    </source>
</evidence>
<keyword evidence="8" id="KW-1185">Reference proteome</keyword>